<evidence type="ECO:0000313" key="2">
    <source>
        <dbReference type="EMBL" id="RCN36493.1"/>
    </source>
</evidence>
<gene>
    <name evidence="2" type="ORF">ANCCAN_17621</name>
</gene>
<sequence length="112" mass="12682">MLRQRLPHNSHSVLLCSQHIVLPPAATITRGLHTIQLLLTLMKVVYWMMMRTAASSAICQARVAILSSRFCHNFVLFIRFTGFLYLGCVLSFFFCAFSQNLSLMIPGITYSP</sequence>
<name>A0A368FWC0_ANCCA</name>
<proteinExistence type="predicted"/>
<organism evidence="2 3">
    <name type="scientific">Ancylostoma caninum</name>
    <name type="common">Dog hookworm</name>
    <dbReference type="NCBI Taxonomy" id="29170"/>
    <lineage>
        <taxon>Eukaryota</taxon>
        <taxon>Metazoa</taxon>
        <taxon>Ecdysozoa</taxon>
        <taxon>Nematoda</taxon>
        <taxon>Chromadorea</taxon>
        <taxon>Rhabditida</taxon>
        <taxon>Rhabditina</taxon>
        <taxon>Rhabditomorpha</taxon>
        <taxon>Strongyloidea</taxon>
        <taxon>Ancylostomatidae</taxon>
        <taxon>Ancylostomatinae</taxon>
        <taxon>Ancylostoma</taxon>
    </lineage>
</organism>
<evidence type="ECO:0000313" key="3">
    <source>
        <dbReference type="Proteomes" id="UP000252519"/>
    </source>
</evidence>
<keyword evidence="1" id="KW-0472">Membrane</keyword>
<dbReference type="AlphaFoldDB" id="A0A368FWC0"/>
<accession>A0A368FWC0</accession>
<keyword evidence="1" id="KW-1133">Transmembrane helix</keyword>
<evidence type="ECO:0000256" key="1">
    <source>
        <dbReference type="SAM" id="Phobius"/>
    </source>
</evidence>
<comment type="caution">
    <text evidence="2">The sequence shown here is derived from an EMBL/GenBank/DDBJ whole genome shotgun (WGS) entry which is preliminary data.</text>
</comment>
<keyword evidence="3" id="KW-1185">Reference proteome</keyword>
<dbReference type="Proteomes" id="UP000252519">
    <property type="component" value="Unassembled WGS sequence"/>
</dbReference>
<protein>
    <submittedName>
        <fullName evidence="2">Uncharacterized protein</fullName>
    </submittedName>
</protein>
<feature type="transmembrane region" description="Helical" evidence="1">
    <location>
        <begin position="77"/>
        <end position="97"/>
    </location>
</feature>
<dbReference type="EMBL" id="JOJR01000552">
    <property type="protein sequence ID" value="RCN36493.1"/>
    <property type="molecule type" value="Genomic_DNA"/>
</dbReference>
<keyword evidence="1" id="KW-0812">Transmembrane</keyword>
<reference evidence="2 3" key="1">
    <citation type="submission" date="2014-10" db="EMBL/GenBank/DDBJ databases">
        <title>Draft genome of the hookworm Ancylostoma caninum.</title>
        <authorList>
            <person name="Mitreva M."/>
        </authorList>
    </citation>
    <scope>NUCLEOTIDE SEQUENCE [LARGE SCALE GENOMIC DNA]</scope>
    <source>
        <strain evidence="2 3">Baltimore</strain>
    </source>
</reference>